<evidence type="ECO:0000313" key="4">
    <source>
        <dbReference type="EMBL" id="QAS52471.1"/>
    </source>
</evidence>
<dbReference type="Pfam" id="PF13649">
    <property type="entry name" value="Methyltransf_25"/>
    <property type="match status" value="1"/>
</dbReference>
<dbReference type="SUPFAM" id="SSF53335">
    <property type="entry name" value="S-adenosyl-L-methionine-dependent methyltransferases"/>
    <property type="match status" value="1"/>
</dbReference>
<protein>
    <submittedName>
        <fullName evidence="4">SAM-dependent methyltransferase</fullName>
    </submittedName>
</protein>
<evidence type="ECO:0000256" key="1">
    <source>
        <dbReference type="ARBA" id="ARBA00022603"/>
    </source>
</evidence>
<name>A0A410MCL9_9BACI</name>
<dbReference type="Gene3D" id="3.40.50.150">
    <property type="entry name" value="Vaccinia Virus protein VP39"/>
    <property type="match status" value="1"/>
</dbReference>
<gene>
    <name evidence="4" type="ORF">HLI_09695</name>
</gene>
<reference evidence="4 5" key="1">
    <citation type="submission" date="2018-01" db="EMBL/GenBank/DDBJ databases">
        <title>The whole genome sequencing and assembly of Halobacillus litoralis ERB031 strain.</title>
        <authorList>
            <person name="Lee S.-J."/>
            <person name="Park M.-K."/>
            <person name="Kim J.-Y."/>
            <person name="Lee Y.-J."/>
            <person name="Yi H."/>
            <person name="Bahn Y.-S."/>
            <person name="Kim J.F."/>
            <person name="Lee D.-W."/>
        </authorList>
    </citation>
    <scope>NUCLEOTIDE SEQUENCE [LARGE SCALE GENOMIC DNA]</scope>
    <source>
        <strain evidence="4 5">ERB 031</strain>
    </source>
</reference>
<dbReference type="InterPro" id="IPR029063">
    <property type="entry name" value="SAM-dependent_MTases_sf"/>
</dbReference>
<evidence type="ECO:0000259" key="3">
    <source>
        <dbReference type="Pfam" id="PF13649"/>
    </source>
</evidence>
<dbReference type="CDD" id="cd02440">
    <property type="entry name" value="AdoMet_MTases"/>
    <property type="match status" value="1"/>
</dbReference>
<dbReference type="RefSeq" id="WP_128524757.1">
    <property type="nucleotide sequence ID" value="NZ_CP026118.1"/>
</dbReference>
<keyword evidence="1 4" id="KW-0489">Methyltransferase</keyword>
<evidence type="ECO:0000256" key="2">
    <source>
        <dbReference type="ARBA" id="ARBA00022679"/>
    </source>
</evidence>
<dbReference type="OrthoDB" id="9772751at2"/>
<dbReference type="AlphaFoldDB" id="A0A410MCL9"/>
<dbReference type="EMBL" id="CP026118">
    <property type="protein sequence ID" value="QAS52471.1"/>
    <property type="molecule type" value="Genomic_DNA"/>
</dbReference>
<dbReference type="GO" id="GO:0032259">
    <property type="term" value="P:methylation"/>
    <property type="evidence" value="ECO:0007669"/>
    <property type="project" value="UniProtKB-KW"/>
</dbReference>
<dbReference type="PANTHER" id="PTHR43861:SF1">
    <property type="entry name" value="TRANS-ACONITATE 2-METHYLTRANSFERASE"/>
    <property type="match status" value="1"/>
</dbReference>
<dbReference type="InterPro" id="IPR041698">
    <property type="entry name" value="Methyltransf_25"/>
</dbReference>
<feature type="domain" description="Methyltransferase" evidence="3">
    <location>
        <begin position="44"/>
        <end position="139"/>
    </location>
</feature>
<dbReference type="Proteomes" id="UP000287756">
    <property type="component" value="Chromosome"/>
</dbReference>
<organism evidence="4 5">
    <name type="scientific">Halobacillus litoralis</name>
    <dbReference type="NCBI Taxonomy" id="45668"/>
    <lineage>
        <taxon>Bacteria</taxon>
        <taxon>Bacillati</taxon>
        <taxon>Bacillota</taxon>
        <taxon>Bacilli</taxon>
        <taxon>Bacillales</taxon>
        <taxon>Bacillaceae</taxon>
        <taxon>Halobacillus</taxon>
    </lineage>
</organism>
<proteinExistence type="predicted"/>
<accession>A0A410MCL9</accession>
<dbReference type="GO" id="GO:0008168">
    <property type="term" value="F:methyltransferase activity"/>
    <property type="evidence" value="ECO:0007669"/>
    <property type="project" value="UniProtKB-KW"/>
</dbReference>
<dbReference type="PANTHER" id="PTHR43861">
    <property type="entry name" value="TRANS-ACONITATE 2-METHYLTRANSFERASE-RELATED"/>
    <property type="match status" value="1"/>
</dbReference>
<sequence>MLYEQFARPSGMAGKLAGLFMNKENERLNEWTLSFLNIERGDRVLEIGFGPGKALQKVVETENVFLYGTDPSEVMVETVLRKLHAKGKAKQVGIINGTARDLEAFSQPLDKVYSVNNLNLWEAPLETLGHLHSLLREGGKIALTLCPHENGANDDTTVVIGGQLRALLVEAGFHEVQVHIKPTKPNDSVCAVGLA</sequence>
<dbReference type="KEGG" id="hli:HLI_09695"/>
<evidence type="ECO:0000313" key="5">
    <source>
        <dbReference type="Proteomes" id="UP000287756"/>
    </source>
</evidence>
<keyword evidence="2 4" id="KW-0808">Transferase</keyword>